<evidence type="ECO:0000256" key="1">
    <source>
        <dbReference type="ARBA" id="ARBA00004600"/>
    </source>
</evidence>
<dbReference type="FunFam" id="1.25.40.90:FF:000063">
    <property type="entry name" value="Putative clathrin coat assembly protein"/>
    <property type="match status" value="1"/>
</dbReference>
<dbReference type="KEGG" id="lenr:94172051"/>
<evidence type="ECO:0000256" key="5">
    <source>
        <dbReference type="SAM" id="MobiDB-lite"/>
    </source>
</evidence>
<comment type="caution">
    <text evidence="7">The sequence shown here is derived from an EMBL/GenBank/DDBJ whole genome shotgun (WGS) entry which is preliminary data.</text>
</comment>
<evidence type="ECO:0000256" key="2">
    <source>
        <dbReference type="ARBA" id="ARBA00022583"/>
    </source>
</evidence>
<feature type="compositionally biased region" description="Polar residues" evidence="5">
    <location>
        <begin position="458"/>
        <end position="468"/>
    </location>
</feature>
<feature type="region of interest" description="Disordered" evidence="5">
    <location>
        <begin position="458"/>
        <end position="490"/>
    </location>
</feature>
<dbReference type="InterPro" id="IPR045192">
    <property type="entry name" value="AP180-like"/>
</dbReference>
<dbReference type="GO" id="GO:0030136">
    <property type="term" value="C:clathrin-coated vesicle"/>
    <property type="evidence" value="ECO:0007669"/>
    <property type="project" value="InterPro"/>
</dbReference>
<dbReference type="InterPro" id="IPR011417">
    <property type="entry name" value="ANTH_dom"/>
</dbReference>
<evidence type="ECO:0000313" key="8">
    <source>
        <dbReference type="Proteomes" id="UP000674179"/>
    </source>
</evidence>
<keyword evidence="2" id="KW-0254">Endocytosis</keyword>
<dbReference type="SUPFAM" id="SSF48464">
    <property type="entry name" value="ENTH/VHS domain"/>
    <property type="match status" value="1"/>
</dbReference>
<keyword evidence="3" id="KW-0472">Membrane</keyword>
<dbReference type="EMBL" id="JAFHKP010000024">
    <property type="protein sequence ID" value="KAG5478131.1"/>
    <property type="molecule type" value="Genomic_DNA"/>
</dbReference>
<gene>
    <name evidence="7" type="ORF">CUR178_04843</name>
</gene>
<dbReference type="GO" id="GO:0000149">
    <property type="term" value="F:SNARE binding"/>
    <property type="evidence" value="ECO:0007669"/>
    <property type="project" value="TreeGrafter"/>
</dbReference>
<dbReference type="GO" id="GO:0072583">
    <property type="term" value="P:clathrin-dependent endocytosis"/>
    <property type="evidence" value="ECO:0007669"/>
    <property type="project" value="InterPro"/>
</dbReference>
<organism evidence="7 8">
    <name type="scientific">Leishmania enriettii</name>
    <dbReference type="NCBI Taxonomy" id="5663"/>
    <lineage>
        <taxon>Eukaryota</taxon>
        <taxon>Discoba</taxon>
        <taxon>Euglenozoa</taxon>
        <taxon>Kinetoplastea</taxon>
        <taxon>Metakinetoplastina</taxon>
        <taxon>Trypanosomatida</taxon>
        <taxon>Trypanosomatidae</taxon>
        <taxon>Leishmaniinae</taxon>
        <taxon>Leishmania</taxon>
    </lineage>
</organism>
<dbReference type="InterPro" id="IPR014712">
    <property type="entry name" value="ANTH_dom_sf"/>
</dbReference>
<accession>A0A836KKY1</accession>
<dbReference type="CDD" id="cd03564">
    <property type="entry name" value="ANTH_N"/>
    <property type="match status" value="1"/>
</dbReference>
<evidence type="ECO:0000256" key="4">
    <source>
        <dbReference type="ARBA" id="ARBA00023176"/>
    </source>
</evidence>
<evidence type="ECO:0000256" key="3">
    <source>
        <dbReference type="ARBA" id="ARBA00023136"/>
    </source>
</evidence>
<comment type="subcellular location">
    <subcellularLocation>
        <location evidence="1">Membrane</location>
        <location evidence="1">Clathrin-coated pit</location>
    </subcellularLocation>
</comment>
<dbReference type="Gene3D" id="1.25.40.90">
    <property type="match status" value="1"/>
</dbReference>
<sequence>MNNTDAKQSAGYFKEKATIGLSTFNGDEVLKAVMKVTSHLLKAPKEKYMQRLVAASYGHFGFGLRDGIPMNEFIVRELEKRSHTHNWIVVLKTMVSFHRLLCDASDNMVEAICGHRDVFNRSNIKNLADSADGAGQAFFIAQYMAYLEERCAMQNGLGKGRRIEIPEFEEYLKTLSAEALHPVFEILLRLFEAVPAVEYREAVVNNFCTMEAYQLLVRDGKRLFHHLAKRIIFVLDGFEEFTLLEKQRWFDLYGRYAGAFASIKQYFDSILCSSRVLVEPVPQLKPLPESLLARLEGDIRASKMAREKPCTLESLGIRSGEDARVDTKEEEIGPLAAPGQAEVKQPAADIACTPAAPTFSLDDLFVSSDEQAKAVPTNLSRAPWVSCPPPTTSFQGESVQYQWGTGAPANWSTGVPQNWDAGALTALNANTSPPPTEQQDLVEAGGLPAAKGVLCSGVQSLSKQSPPAAQSKKPADPFKDLYNHSHFDLK</sequence>
<protein>
    <recommendedName>
        <fullName evidence="6">ENTH domain-containing protein</fullName>
    </recommendedName>
</protein>
<evidence type="ECO:0000259" key="6">
    <source>
        <dbReference type="PROSITE" id="PS50942"/>
    </source>
</evidence>
<dbReference type="SUPFAM" id="SSF89009">
    <property type="entry name" value="GAT-like domain"/>
    <property type="match status" value="1"/>
</dbReference>
<dbReference type="GO" id="GO:0006900">
    <property type="term" value="P:vesicle budding from membrane"/>
    <property type="evidence" value="ECO:0007669"/>
    <property type="project" value="TreeGrafter"/>
</dbReference>
<reference evidence="7 8" key="1">
    <citation type="submission" date="2021-02" db="EMBL/GenBank/DDBJ databases">
        <title>Leishmania (Mundinia) enrietti genome sequencing and assembly.</title>
        <authorList>
            <person name="Almutairi H."/>
            <person name="Gatherer D."/>
        </authorList>
    </citation>
    <scope>NUCLEOTIDE SEQUENCE [LARGE SCALE GENOMIC DNA]</scope>
    <source>
        <strain evidence="7">CUR178</strain>
    </source>
</reference>
<dbReference type="PANTHER" id="PTHR22951">
    <property type="entry name" value="CLATHRIN ASSEMBLY PROTEIN"/>
    <property type="match status" value="1"/>
</dbReference>
<name>A0A836KKY1_LEIEN</name>
<keyword evidence="4" id="KW-0168">Coated pit</keyword>
<dbReference type="GO" id="GO:0005905">
    <property type="term" value="C:clathrin-coated pit"/>
    <property type="evidence" value="ECO:0007669"/>
    <property type="project" value="UniProtKB-SubCell"/>
</dbReference>
<feature type="domain" description="ENTH" evidence="6">
    <location>
        <begin position="21"/>
        <end position="161"/>
    </location>
</feature>
<dbReference type="InterPro" id="IPR013809">
    <property type="entry name" value="ENTH"/>
</dbReference>
<keyword evidence="8" id="KW-1185">Reference proteome</keyword>
<proteinExistence type="predicted"/>
<dbReference type="PANTHER" id="PTHR22951:SF5">
    <property type="entry name" value="PHOSPHATIDYLINOSITOL-BINDING CLATHRIN ASSEMBLY PROTEIN LAP"/>
    <property type="match status" value="1"/>
</dbReference>
<dbReference type="SMART" id="SM00273">
    <property type="entry name" value="ENTH"/>
    <property type="match status" value="1"/>
</dbReference>
<dbReference type="GO" id="GO:0048268">
    <property type="term" value="P:clathrin coat assembly"/>
    <property type="evidence" value="ECO:0007669"/>
    <property type="project" value="InterPro"/>
</dbReference>
<dbReference type="GeneID" id="94172051"/>
<evidence type="ECO:0000313" key="7">
    <source>
        <dbReference type="EMBL" id="KAG5478131.1"/>
    </source>
</evidence>
<dbReference type="Proteomes" id="UP000674179">
    <property type="component" value="Chromosome 24"/>
</dbReference>
<dbReference type="InterPro" id="IPR008942">
    <property type="entry name" value="ENTH_VHS"/>
</dbReference>
<dbReference type="AlphaFoldDB" id="A0A836KKY1"/>
<dbReference type="InterPro" id="IPR048050">
    <property type="entry name" value="ANTH_N_plant"/>
</dbReference>
<dbReference type="Pfam" id="PF07651">
    <property type="entry name" value="ANTH"/>
    <property type="match status" value="1"/>
</dbReference>
<dbReference type="GO" id="GO:0005546">
    <property type="term" value="F:phosphatidylinositol-4,5-bisphosphate binding"/>
    <property type="evidence" value="ECO:0007669"/>
    <property type="project" value="TreeGrafter"/>
</dbReference>
<dbReference type="OrthoDB" id="44015at2759"/>
<dbReference type="GO" id="GO:0032050">
    <property type="term" value="F:clathrin heavy chain binding"/>
    <property type="evidence" value="ECO:0007669"/>
    <property type="project" value="TreeGrafter"/>
</dbReference>
<feature type="compositionally biased region" description="Basic and acidic residues" evidence="5">
    <location>
        <begin position="473"/>
        <end position="490"/>
    </location>
</feature>
<dbReference type="GO" id="GO:0005545">
    <property type="term" value="F:1-phosphatidylinositol binding"/>
    <property type="evidence" value="ECO:0007669"/>
    <property type="project" value="InterPro"/>
</dbReference>
<dbReference type="RefSeq" id="XP_067692596.1">
    <property type="nucleotide sequence ID" value="XM_067836541.1"/>
</dbReference>
<dbReference type="Gene3D" id="1.20.58.150">
    <property type="entry name" value="ANTH domain"/>
    <property type="match status" value="1"/>
</dbReference>
<dbReference type="FunFam" id="1.20.58.150:FF:000015">
    <property type="match status" value="1"/>
</dbReference>
<dbReference type="PROSITE" id="PS50942">
    <property type="entry name" value="ENTH"/>
    <property type="match status" value="1"/>
</dbReference>